<dbReference type="InterPro" id="IPR009430">
    <property type="entry name" value="GvpL/GvpF"/>
</dbReference>
<dbReference type="PANTHER" id="PTHR36852">
    <property type="entry name" value="PROTEIN GVPL 2"/>
    <property type="match status" value="1"/>
</dbReference>
<gene>
    <name evidence="4" type="ordered locus">Ping_1249</name>
</gene>
<sequence>MSYLIYCVLATPIDDEIALPIKVNEQPVLWVSERGLSIALSPNSEISSGQVTVDEQLRYGKLVETLHHDYDLIPMQYGSRFEKLSDVTLHLQEHYKHYLQLLEQVKGCVEMSIRMLLPDSAALITDSDDGASKASKEIESRSGLSYLQSRRIHYTAEGDSRSSQDSFKLIIDSKLAQLYISYRSDTGILAERQVHSRHYLVRREKVEAFTKALHEVMELDIGYLFLSGPWPPYHFVHKEKSSMDMLLEDIL</sequence>
<dbReference type="GO" id="GO:0031411">
    <property type="term" value="C:gas vesicle"/>
    <property type="evidence" value="ECO:0007669"/>
    <property type="project" value="UniProtKB-SubCell"/>
</dbReference>
<proteinExistence type="inferred from homology"/>
<evidence type="ECO:0000256" key="3">
    <source>
        <dbReference type="ARBA" id="ARBA00035643"/>
    </source>
</evidence>
<evidence type="ECO:0000256" key="1">
    <source>
        <dbReference type="ARBA" id="ARBA00022987"/>
    </source>
</evidence>
<dbReference type="Pfam" id="PF06386">
    <property type="entry name" value="GvpL_GvpF"/>
    <property type="match status" value="1"/>
</dbReference>
<comment type="subcellular location">
    <subcellularLocation>
        <location evidence="2">Gas vesicle</location>
    </subcellularLocation>
</comment>
<protein>
    <submittedName>
        <fullName evidence="4">Gas vesicle synthesis GvpLGvpF</fullName>
    </submittedName>
</protein>
<dbReference type="GO" id="GO:0031412">
    <property type="term" value="P:gas vesicle organization"/>
    <property type="evidence" value="ECO:0007669"/>
    <property type="project" value="InterPro"/>
</dbReference>
<dbReference type="RefSeq" id="WP_011769642.1">
    <property type="nucleotide sequence ID" value="NC_008709.1"/>
</dbReference>
<dbReference type="PANTHER" id="PTHR36852:SF1">
    <property type="entry name" value="PROTEIN GVPL 2"/>
    <property type="match status" value="1"/>
</dbReference>
<dbReference type="KEGG" id="pin:Ping_1249"/>
<dbReference type="EMBL" id="CP000510">
    <property type="protein sequence ID" value="ABM03079.1"/>
    <property type="molecule type" value="Genomic_DNA"/>
</dbReference>
<accession>A1SUB4</accession>
<comment type="similarity">
    <text evidence="3">Belongs to the gas vesicle GvpF/GvpL family.</text>
</comment>
<keyword evidence="5" id="KW-1185">Reference proteome</keyword>
<dbReference type="HOGENOM" id="CLU_065736_3_1_6"/>
<dbReference type="STRING" id="357804.Ping_1249"/>
<dbReference type="AlphaFoldDB" id="A1SUB4"/>
<name>A1SUB4_PSYIN</name>
<reference evidence="4 5" key="1">
    <citation type="submission" date="2007-01" db="EMBL/GenBank/DDBJ databases">
        <title>Complete sequence of Psychromonas ingrahamii 37.</title>
        <authorList>
            <consortium name="US DOE Joint Genome Institute"/>
            <person name="Copeland A."/>
            <person name="Lucas S."/>
            <person name="Lapidus A."/>
            <person name="Barry K."/>
            <person name="Detter J.C."/>
            <person name="Glavina del Rio T."/>
            <person name="Hammon N."/>
            <person name="Israni S."/>
            <person name="Dalin E."/>
            <person name="Tice H."/>
            <person name="Pitluck S."/>
            <person name="Thompson L.S."/>
            <person name="Brettin T."/>
            <person name="Bruce D."/>
            <person name="Han C."/>
            <person name="Tapia R."/>
            <person name="Schmutz J."/>
            <person name="Larimer F."/>
            <person name="Land M."/>
            <person name="Hauser L."/>
            <person name="Kyrpides N."/>
            <person name="Ivanova N."/>
            <person name="Staley J."/>
            <person name="Richardson P."/>
        </authorList>
    </citation>
    <scope>NUCLEOTIDE SEQUENCE [LARGE SCALE GENOMIC DNA]</scope>
    <source>
        <strain evidence="4 5">37</strain>
    </source>
</reference>
<dbReference type="eggNOG" id="ENOG50330A7">
    <property type="taxonomic scope" value="Bacteria"/>
</dbReference>
<evidence type="ECO:0000313" key="5">
    <source>
        <dbReference type="Proteomes" id="UP000000639"/>
    </source>
</evidence>
<organism evidence="4 5">
    <name type="scientific">Psychromonas ingrahamii (strain DSM 17664 / CCUG 51855 / 37)</name>
    <dbReference type="NCBI Taxonomy" id="357804"/>
    <lineage>
        <taxon>Bacteria</taxon>
        <taxon>Pseudomonadati</taxon>
        <taxon>Pseudomonadota</taxon>
        <taxon>Gammaproteobacteria</taxon>
        <taxon>Alteromonadales</taxon>
        <taxon>Psychromonadaceae</taxon>
        <taxon>Psychromonas</taxon>
    </lineage>
</organism>
<dbReference type="Proteomes" id="UP000000639">
    <property type="component" value="Chromosome"/>
</dbReference>
<keyword evidence="1" id="KW-0304">Gas vesicle</keyword>
<evidence type="ECO:0000313" key="4">
    <source>
        <dbReference type="EMBL" id="ABM03079.1"/>
    </source>
</evidence>
<evidence type="ECO:0000256" key="2">
    <source>
        <dbReference type="ARBA" id="ARBA00035108"/>
    </source>
</evidence>